<name>A0A6G4WXV6_9ACTN</name>
<feature type="compositionally biased region" description="Basic and acidic residues" evidence="1">
    <location>
        <begin position="8"/>
        <end position="30"/>
    </location>
</feature>
<feature type="compositionally biased region" description="Polar residues" evidence="1">
    <location>
        <begin position="133"/>
        <end position="142"/>
    </location>
</feature>
<protein>
    <submittedName>
        <fullName evidence="2">Anti-sigma factor</fullName>
    </submittedName>
</protein>
<evidence type="ECO:0000256" key="1">
    <source>
        <dbReference type="SAM" id="MobiDB-lite"/>
    </source>
</evidence>
<feature type="compositionally biased region" description="Basic and acidic residues" evidence="1">
    <location>
        <begin position="37"/>
        <end position="50"/>
    </location>
</feature>
<dbReference type="AlphaFoldDB" id="A0A6G4WXV6"/>
<dbReference type="Proteomes" id="UP000477722">
    <property type="component" value="Unassembled WGS sequence"/>
</dbReference>
<dbReference type="EMBL" id="JAAKZZ010000134">
    <property type="protein sequence ID" value="NGO69692.1"/>
    <property type="molecule type" value="Genomic_DNA"/>
</dbReference>
<evidence type="ECO:0000313" key="3">
    <source>
        <dbReference type="Proteomes" id="UP000477722"/>
    </source>
</evidence>
<evidence type="ECO:0000313" key="2">
    <source>
        <dbReference type="EMBL" id="NGO69692.1"/>
    </source>
</evidence>
<comment type="caution">
    <text evidence="2">The sequence shown here is derived from an EMBL/GenBank/DDBJ whole genome shotgun (WGS) entry which is preliminary data.</text>
</comment>
<proteinExistence type="predicted"/>
<reference evidence="2 3" key="1">
    <citation type="submission" date="2020-02" db="EMBL/GenBank/DDBJ databases">
        <title>Whole-genome analyses of novel actinobacteria.</title>
        <authorList>
            <person name="Sahin N."/>
            <person name="Tatar D."/>
        </authorList>
    </citation>
    <scope>NUCLEOTIDE SEQUENCE [LARGE SCALE GENOMIC DNA]</scope>
    <source>
        <strain evidence="2 3">SB3404</strain>
    </source>
</reference>
<dbReference type="RefSeq" id="WP_165299375.1">
    <property type="nucleotide sequence ID" value="NZ_JAAKZZ010000134.1"/>
</dbReference>
<accession>A0A6G4WXV6</accession>
<feature type="region of interest" description="Disordered" evidence="1">
    <location>
        <begin position="1"/>
        <end position="61"/>
    </location>
</feature>
<feature type="region of interest" description="Disordered" evidence="1">
    <location>
        <begin position="89"/>
        <end position="142"/>
    </location>
</feature>
<sequence>MSEQTEETTERRLRGELRAAADAHRPDRARMLARIARGVEEPDGQRDRARPAPRPRGRARSWALPRVAGAVGASVMVLGLGGGTVWWAQHTGGGPDGDSAHPTVRTSAGPAGPTASTGPAEARSASGPLRSRGSVNPGSSTYWSQTEVTVSTSEQLSTLRVELRVAARGAEKLESTGSWRTRPPKDFTVSVRREDGALVYRWTLRKGRSVPPGKHVFAGQFNHPGGERSTGHDAYEVSGTASERTYTVRGGIG</sequence>
<keyword evidence="3" id="KW-1185">Reference proteome</keyword>
<gene>
    <name evidence="2" type="ORF">G5C65_15285</name>
</gene>
<organism evidence="2 3">
    <name type="scientific">Streptomyces boncukensis</name>
    <dbReference type="NCBI Taxonomy" id="2711219"/>
    <lineage>
        <taxon>Bacteria</taxon>
        <taxon>Bacillati</taxon>
        <taxon>Actinomycetota</taxon>
        <taxon>Actinomycetes</taxon>
        <taxon>Kitasatosporales</taxon>
        <taxon>Streptomycetaceae</taxon>
        <taxon>Streptomyces</taxon>
    </lineage>
</organism>